<evidence type="ECO:0000313" key="6">
    <source>
        <dbReference type="Proteomes" id="UP000002640"/>
    </source>
</evidence>
<dbReference type="SMART" id="SM00645">
    <property type="entry name" value="Pept_C1"/>
    <property type="match status" value="1"/>
</dbReference>
<dbReference type="CDD" id="cd02248">
    <property type="entry name" value="Peptidase_C1A"/>
    <property type="match status" value="1"/>
</dbReference>
<feature type="compositionally biased region" description="Low complexity" evidence="3">
    <location>
        <begin position="173"/>
        <end position="206"/>
    </location>
</feature>
<dbReference type="InterPro" id="IPR000668">
    <property type="entry name" value="Peptidase_C1A_C"/>
</dbReference>
<evidence type="ECO:0000256" key="3">
    <source>
        <dbReference type="SAM" id="MobiDB-lite"/>
    </source>
</evidence>
<proteinExistence type="inferred from homology"/>
<accession>G4YX67</accession>
<feature type="compositionally biased region" description="Pro residues" evidence="3">
    <location>
        <begin position="259"/>
        <end position="275"/>
    </location>
</feature>
<keyword evidence="6" id="KW-1185">Reference proteome</keyword>
<dbReference type="InterPro" id="IPR013128">
    <property type="entry name" value="Peptidase_C1A"/>
</dbReference>
<dbReference type="InterPro" id="IPR039417">
    <property type="entry name" value="Peptidase_C1A_papain-like"/>
</dbReference>
<dbReference type="Pfam" id="PF00112">
    <property type="entry name" value="Peptidase_C1"/>
    <property type="match status" value="1"/>
</dbReference>
<dbReference type="InParanoid" id="G4YX67"/>
<keyword evidence="5" id="KW-0378">Hydrolase</keyword>
<dbReference type="InterPro" id="IPR038765">
    <property type="entry name" value="Papain-like_cys_pep_sf"/>
</dbReference>
<evidence type="ECO:0000259" key="4">
    <source>
        <dbReference type="SMART" id="SM00645"/>
    </source>
</evidence>
<dbReference type="PRINTS" id="PR00705">
    <property type="entry name" value="PAPAIN"/>
</dbReference>
<feature type="region of interest" description="Disordered" evidence="3">
    <location>
        <begin position="234"/>
        <end position="329"/>
    </location>
</feature>
<comment type="similarity">
    <text evidence="1">Belongs to the peptidase C1 family.</text>
</comment>
<dbReference type="OMA" id="NAWKQYT"/>
<feature type="domain" description="Peptidase C1A papain C-terminal" evidence="4">
    <location>
        <begin position="323"/>
        <end position="533"/>
    </location>
</feature>
<dbReference type="GO" id="GO:0008234">
    <property type="term" value="F:cysteine-type peptidase activity"/>
    <property type="evidence" value="ECO:0007669"/>
    <property type="project" value="InterPro"/>
</dbReference>
<gene>
    <name evidence="5" type="ORF">PHYSODRAFT_540335</name>
</gene>
<dbReference type="SMR" id="G4YX67"/>
<evidence type="ECO:0000256" key="1">
    <source>
        <dbReference type="ARBA" id="ARBA00008455"/>
    </source>
</evidence>
<dbReference type="InterPro" id="IPR000169">
    <property type="entry name" value="Pept_cys_AS"/>
</dbReference>
<dbReference type="STRING" id="1094619.G4YX67"/>
<dbReference type="SUPFAM" id="SSF54001">
    <property type="entry name" value="Cysteine proteinases"/>
    <property type="match status" value="1"/>
</dbReference>
<dbReference type="FunFam" id="3.90.70.10:FF:000383">
    <property type="entry name" value="Uncharacterized protein"/>
    <property type="match status" value="1"/>
</dbReference>
<feature type="region of interest" description="Disordered" evidence="3">
    <location>
        <begin position="108"/>
        <end position="206"/>
    </location>
</feature>
<dbReference type="KEGG" id="psoj:PHYSODRAFT_540335"/>
<reference evidence="5 6" key="1">
    <citation type="journal article" date="2006" name="Science">
        <title>Phytophthora genome sequences uncover evolutionary origins and mechanisms of pathogenesis.</title>
        <authorList>
            <person name="Tyler B.M."/>
            <person name="Tripathy S."/>
            <person name="Zhang X."/>
            <person name="Dehal P."/>
            <person name="Jiang R.H."/>
            <person name="Aerts A."/>
            <person name="Arredondo F.D."/>
            <person name="Baxter L."/>
            <person name="Bensasson D."/>
            <person name="Beynon J.L."/>
            <person name="Chapman J."/>
            <person name="Damasceno C.M."/>
            <person name="Dorrance A.E."/>
            <person name="Dou D."/>
            <person name="Dickerman A.W."/>
            <person name="Dubchak I.L."/>
            <person name="Garbelotto M."/>
            <person name="Gijzen M."/>
            <person name="Gordon S.G."/>
            <person name="Govers F."/>
            <person name="Grunwald N.J."/>
            <person name="Huang W."/>
            <person name="Ivors K.L."/>
            <person name="Jones R.W."/>
            <person name="Kamoun S."/>
            <person name="Krampis K."/>
            <person name="Lamour K.H."/>
            <person name="Lee M.K."/>
            <person name="McDonald W.H."/>
            <person name="Medina M."/>
            <person name="Meijer H.J."/>
            <person name="Nordberg E.K."/>
            <person name="Maclean D.J."/>
            <person name="Ospina-Giraldo M.D."/>
            <person name="Morris P.F."/>
            <person name="Phuntumart V."/>
            <person name="Putnam N.H."/>
            <person name="Rash S."/>
            <person name="Rose J.K."/>
            <person name="Sakihama Y."/>
            <person name="Salamov A.A."/>
            <person name="Savidor A."/>
            <person name="Scheuring C.F."/>
            <person name="Smith B.M."/>
            <person name="Sobral B.W."/>
            <person name="Terry A."/>
            <person name="Torto-Alalibo T.A."/>
            <person name="Win J."/>
            <person name="Xu Z."/>
            <person name="Zhang H."/>
            <person name="Grigoriev I.V."/>
            <person name="Rokhsar D.S."/>
            <person name="Boore J.L."/>
        </authorList>
    </citation>
    <scope>NUCLEOTIDE SEQUENCE [LARGE SCALE GENOMIC DNA]</scope>
    <source>
        <strain evidence="5 6">P6497</strain>
    </source>
</reference>
<feature type="region of interest" description="Disordered" evidence="3">
    <location>
        <begin position="34"/>
        <end position="54"/>
    </location>
</feature>
<dbReference type="Gene3D" id="3.90.70.10">
    <property type="entry name" value="Cysteine proteinases"/>
    <property type="match status" value="1"/>
</dbReference>
<dbReference type="AlphaFoldDB" id="G4YX67"/>
<feature type="compositionally biased region" description="Low complexity" evidence="3">
    <location>
        <begin position="276"/>
        <end position="324"/>
    </location>
</feature>
<evidence type="ECO:0000313" key="5">
    <source>
        <dbReference type="EMBL" id="EGZ25635.1"/>
    </source>
</evidence>
<name>G4YX67_PHYSP</name>
<dbReference type="RefSeq" id="XP_009520923.1">
    <property type="nucleotide sequence ID" value="XM_009522628.1"/>
</dbReference>
<dbReference type="GeneID" id="20662406"/>
<dbReference type="GO" id="GO:0006508">
    <property type="term" value="P:proteolysis"/>
    <property type="evidence" value="ECO:0007669"/>
    <property type="project" value="UniProtKB-KW"/>
</dbReference>
<protein>
    <submittedName>
        <fullName evidence="5">Papain-like cysteine protease C1</fullName>
    </submittedName>
</protein>
<dbReference type="PANTHER" id="PTHR12411">
    <property type="entry name" value="CYSTEINE PROTEASE FAMILY C1-RELATED"/>
    <property type="match status" value="1"/>
</dbReference>
<feature type="compositionally biased region" description="Polar residues" evidence="3">
    <location>
        <begin position="129"/>
        <end position="172"/>
    </location>
</feature>
<keyword evidence="2" id="KW-0865">Zymogen</keyword>
<organism evidence="5 6">
    <name type="scientific">Phytophthora sojae (strain P6497)</name>
    <name type="common">Soybean stem and root rot agent</name>
    <name type="synonym">Phytophthora megasperma f. sp. glycines</name>
    <dbReference type="NCBI Taxonomy" id="1094619"/>
    <lineage>
        <taxon>Eukaryota</taxon>
        <taxon>Sar</taxon>
        <taxon>Stramenopiles</taxon>
        <taxon>Oomycota</taxon>
        <taxon>Peronosporomycetes</taxon>
        <taxon>Peronosporales</taxon>
        <taxon>Peronosporaceae</taxon>
        <taxon>Phytophthora</taxon>
    </lineage>
</organism>
<dbReference type="PROSITE" id="PS00139">
    <property type="entry name" value="THIOL_PROTEASE_CYS"/>
    <property type="match status" value="1"/>
</dbReference>
<dbReference type="EMBL" id="JH159152">
    <property type="protein sequence ID" value="EGZ25635.1"/>
    <property type="molecule type" value="Genomic_DNA"/>
</dbReference>
<sequence>MHAGIDYHRYLAERDVTKQELADWKSNFGDMAKQNGWIPPSSSNSEERSMDDEEEDHLQRFFMTKQNISAIQALNPNANFSTNTPFTLLTNDEFAAYVGKAYRAYNGSAVGSSSSASRRLRSWHRSSSTKTTYSRGTTPSIKTVTTSASSGSPTSVLGGTSNSDTSYSVKSVTTTGADGKSTTTTTTTTSSGPGTESTTVTTSSGSAANAASNFGFSSGFSSLWQQWGNGFNFGGMGRNDFQPETVKPAGSDSSSTTPTPTPTTPTPTPTTPTPTTPITAAPAAAAPTTTPTPTTAAPSATSSAKSSASTATVTATDTSTTSSSNEVDWTDSSCMSPIQSQGSCGDCWAFSTAAAIESGQCINGGQKSLTKYSEQQLTSCDTQNYGCNGGAPIYAMEYVQQNGLCTEDSYPYTSSDGTAASCSTGCSAVDTGITGYQTVDDASGLATAVAQQPVIVAVASGNNAWKQYTGGVISSCDTTELDHAVVVVGYTDSEWKIRNSWGESWGEEGYIRLERTSDSTGTCGMYGDMSYPTF</sequence>
<keyword evidence="5" id="KW-0645">Protease</keyword>
<dbReference type="Proteomes" id="UP000002640">
    <property type="component" value="Unassembled WGS sequence"/>
</dbReference>
<evidence type="ECO:0000256" key="2">
    <source>
        <dbReference type="ARBA" id="ARBA00023145"/>
    </source>
</evidence>